<organism evidence="2 3">
    <name type="scientific">Acidithiobacillus thiooxidans</name>
    <name type="common">Thiobacillus thiooxidans</name>
    <dbReference type="NCBI Taxonomy" id="930"/>
    <lineage>
        <taxon>Bacteria</taxon>
        <taxon>Pseudomonadati</taxon>
        <taxon>Pseudomonadota</taxon>
        <taxon>Acidithiobacillia</taxon>
        <taxon>Acidithiobacillales</taxon>
        <taxon>Acidithiobacillaceae</taxon>
        <taxon>Acidithiobacillus</taxon>
    </lineage>
</organism>
<feature type="signal peptide" evidence="1">
    <location>
        <begin position="1"/>
        <end position="21"/>
    </location>
</feature>
<keyword evidence="1" id="KW-0732">Signal</keyword>
<reference evidence="2 3" key="1">
    <citation type="journal article" date="2016" name="Int. J. Mol. Sci.">
        <title>Comparative genomics of the extreme acidophile Acidithiobacillus thiooxidans reveals intraspecific divergence and niche adaptation.</title>
        <authorList>
            <person name="Zhang X."/>
            <person name="Feng X."/>
            <person name="Tao J."/>
            <person name="Ma L."/>
            <person name="Xiao Y."/>
            <person name="Liang Y."/>
            <person name="Liu X."/>
            <person name="Yin H."/>
        </authorList>
    </citation>
    <scope>NUCLEOTIDE SEQUENCE [LARGE SCALE GENOMIC DNA]</scope>
    <source>
        <strain evidence="2 3">A02</strain>
    </source>
</reference>
<evidence type="ECO:0000313" key="3">
    <source>
        <dbReference type="Proteomes" id="UP000094893"/>
    </source>
</evidence>
<dbReference type="AlphaFoldDB" id="A0A1C2JBI5"/>
<feature type="chain" id="PRO_5009838075" evidence="1">
    <location>
        <begin position="22"/>
        <end position="62"/>
    </location>
</feature>
<comment type="caution">
    <text evidence="2">The sequence shown here is derived from an EMBL/GenBank/DDBJ whole genome shotgun (WGS) entry which is preliminary data.</text>
</comment>
<dbReference type="Proteomes" id="UP000094893">
    <property type="component" value="Unassembled WGS sequence"/>
</dbReference>
<dbReference type="EMBL" id="LWSA01000014">
    <property type="protein sequence ID" value="OCX76919.1"/>
    <property type="molecule type" value="Genomic_DNA"/>
</dbReference>
<proteinExistence type="predicted"/>
<dbReference type="RefSeq" id="WP_024895236.1">
    <property type="nucleotide sequence ID" value="NZ_LWRZ01000446.1"/>
</dbReference>
<accession>A0A1C2JBI5</accession>
<gene>
    <name evidence="2" type="ORF">A6P07_01265</name>
</gene>
<evidence type="ECO:0000313" key="2">
    <source>
        <dbReference type="EMBL" id="OCX76919.1"/>
    </source>
</evidence>
<name>A0A1C2JBI5_ACITH</name>
<sequence length="62" mass="7026">MKSLLFVALFMVSGITTMAQAHPEKIKIDHSVLKIQKPVHIPTHIKVKPVIITFTEIEEIFS</sequence>
<protein>
    <submittedName>
        <fullName evidence="2">Uncharacterized protein</fullName>
    </submittedName>
</protein>
<evidence type="ECO:0000256" key="1">
    <source>
        <dbReference type="SAM" id="SignalP"/>
    </source>
</evidence>
<dbReference type="GeneID" id="60696253"/>